<dbReference type="EnsemblMetazoa" id="Aqu2.1.25315_001">
    <property type="protein sequence ID" value="Aqu2.1.25315_001"/>
    <property type="gene ID" value="Aqu2.1.25315"/>
</dbReference>
<protein>
    <submittedName>
        <fullName evidence="1">Uncharacterized protein</fullName>
    </submittedName>
</protein>
<reference evidence="1" key="1">
    <citation type="submission" date="2017-05" db="UniProtKB">
        <authorList>
            <consortium name="EnsemblMetazoa"/>
        </authorList>
    </citation>
    <scope>IDENTIFICATION</scope>
</reference>
<organism evidence="1">
    <name type="scientific">Amphimedon queenslandica</name>
    <name type="common">Sponge</name>
    <dbReference type="NCBI Taxonomy" id="400682"/>
    <lineage>
        <taxon>Eukaryota</taxon>
        <taxon>Metazoa</taxon>
        <taxon>Porifera</taxon>
        <taxon>Demospongiae</taxon>
        <taxon>Heteroscleromorpha</taxon>
        <taxon>Haplosclerida</taxon>
        <taxon>Niphatidae</taxon>
        <taxon>Amphimedon</taxon>
    </lineage>
</organism>
<name>A0A1X7UCU9_AMPQE</name>
<evidence type="ECO:0000313" key="1">
    <source>
        <dbReference type="EnsemblMetazoa" id="Aqu2.1.25315_001"/>
    </source>
</evidence>
<accession>A0A1X7UCU9</accession>
<proteinExistence type="predicted"/>
<sequence>NGFHSFMHRIEKGHLTRVTLRQKRKKTFVWYLIKLN</sequence>
<dbReference type="AlphaFoldDB" id="A0A1X7UCU9"/>
<dbReference type="InParanoid" id="A0A1X7UCU9"/>